<feature type="compositionally biased region" description="Polar residues" evidence="1">
    <location>
        <begin position="488"/>
        <end position="509"/>
    </location>
</feature>
<keyword evidence="3" id="KW-1185">Reference proteome</keyword>
<proteinExistence type="predicted"/>
<dbReference type="Proteomes" id="UP000012073">
    <property type="component" value="Unassembled WGS sequence"/>
</dbReference>
<gene>
    <name evidence="2" type="ORF">CHC_T00003150001</name>
</gene>
<feature type="compositionally biased region" description="Basic and acidic residues" evidence="1">
    <location>
        <begin position="563"/>
        <end position="582"/>
    </location>
</feature>
<accession>R7Q9J5</accession>
<feature type="region of interest" description="Disordered" evidence="1">
    <location>
        <begin position="536"/>
        <end position="638"/>
    </location>
</feature>
<evidence type="ECO:0000256" key="1">
    <source>
        <dbReference type="SAM" id="MobiDB-lite"/>
    </source>
</evidence>
<reference evidence="3" key="1">
    <citation type="journal article" date="2013" name="Proc. Natl. Acad. Sci. U.S.A.">
        <title>Genome structure and metabolic features in the red seaweed Chondrus crispus shed light on evolution of the Archaeplastida.</title>
        <authorList>
            <person name="Collen J."/>
            <person name="Porcel B."/>
            <person name="Carre W."/>
            <person name="Ball S.G."/>
            <person name="Chaparro C."/>
            <person name="Tonon T."/>
            <person name="Barbeyron T."/>
            <person name="Michel G."/>
            <person name="Noel B."/>
            <person name="Valentin K."/>
            <person name="Elias M."/>
            <person name="Artiguenave F."/>
            <person name="Arun A."/>
            <person name="Aury J.M."/>
            <person name="Barbosa-Neto J.F."/>
            <person name="Bothwell J.H."/>
            <person name="Bouget F.Y."/>
            <person name="Brillet L."/>
            <person name="Cabello-Hurtado F."/>
            <person name="Capella-Gutierrez S."/>
            <person name="Charrier B."/>
            <person name="Cladiere L."/>
            <person name="Cock J.M."/>
            <person name="Coelho S.M."/>
            <person name="Colleoni C."/>
            <person name="Czjzek M."/>
            <person name="Da Silva C."/>
            <person name="Delage L."/>
            <person name="Denoeud F."/>
            <person name="Deschamps P."/>
            <person name="Dittami S.M."/>
            <person name="Gabaldon T."/>
            <person name="Gachon C.M."/>
            <person name="Groisillier A."/>
            <person name="Herve C."/>
            <person name="Jabbari K."/>
            <person name="Katinka M."/>
            <person name="Kloareg B."/>
            <person name="Kowalczyk N."/>
            <person name="Labadie K."/>
            <person name="Leblanc C."/>
            <person name="Lopez P.J."/>
            <person name="McLachlan D.H."/>
            <person name="Meslet-Cladiere L."/>
            <person name="Moustafa A."/>
            <person name="Nehr Z."/>
            <person name="Nyvall Collen P."/>
            <person name="Panaud O."/>
            <person name="Partensky F."/>
            <person name="Poulain J."/>
            <person name="Rensing S.A."/>
            <person name="Rousvoal S."/>
            <person name="Samson G."/>
            <person name="Symeonidi A."/>
            <person name="Weissenbach J."/>
            <person name="Zambounis A."/>
            <person name="Wincker P."/>
            <person name="Boyen C."/>
        </authorList>
    </citation>
    <scope>NUCLEOTIDE SEQUENCE [LARGE SCALE GENOMIC DNA]</scope>
    <source>
        <strain evidence="3">cv. Stackhouse</strain>
    </source>
</reference>
<dbReference type="Gramene" id="CDF34453">
    <property type="protein sequence ID" value="CDF34453"/>
    <property type="gene ID" value="CHC_T00003150001"/>
</dbReference>
<feature type="compositionally biased region" description="Basic and acidic residues" evidence="1">
    <location>
        <begin position="536"/>
        <end position="546"/>
    </location>
</feature>
<name>R7Q9J5_CHOCR</name>
<evidence type="ECO:0000313" key="3">
    <source>
        <dbReference type="Proteomes" id="UP000012073"/>
    </source>
</evidence>
<feature type="region of interest" description="Disordered" evidence="1">
    <location>
        <begin position="487"/>
        <end position="509"/>
    </location>
</feature>
<dbReference type="GeneID" id="17321986"/>
<dbReference type="KEGG" id="ccp:CHC_T00003150001"/>
<dbReference type="RefSeq" id="XP_005714272.1">
    <property type="nucleotide sequence ID" value="XM_005714215.1"/>
</dbReference>
<dbReference type="AlphaFoldDB" id="R7Q9J5"/>
<protein>
    <submittedName>
        <fullName evidence="2">Uncharacterized protein</fullName>
    </submittedName>
</protein>
<sequence>MSSVGAPYVLYVLQQTTGVLDDMVGKQSLTTLHSLQNDMRGLAVVEHVSVSAEEVTRATIVAKLKDAVFKRALSPTLMIVDAQLDGTLSAASGLLRAVCDTYGMHMHVEGNALPMILTGTSAKSLFYNVGDLTDAAHTTTLDIAKWYGNYNTAVLLHCKDNLDQDLIEIPGAPGDLTAYMSIWYLLQRVRFSLSANALLKACEYAAILVETMDRLPNLFECRTIGCGEIVLISSSPSRSTGASLEATNRAMFWVFQRCHTNLQSLLMLTRHDNREWLRFIPSHAMRFLKDSGACSAKVLLEICKDLACAIRKQDVVLKGRAAFISEIRQCHDIEVEELSSPQDASDGLSALFYAAVRVTPFGEVSRNGHWKGDEEMVAIVSKYTHMLGEVLREHYGKELEIVLHSSKDFQEVIYIGPIAPDADVPGNYKTESARASASAESVSEGTVTACDEAWDLDEVAAQNMASKVADRVISAVRVALSYGHRATSGPTSFMKRSNSFEASDTENNTMSETAPAFAYPATDHDQKTLVNTTCEDKDKGLSRDHLPPSSAHLRANVTAIGPCEEKDKRPNAEKESEDEARSTARASHILEPTTKDADTVKPRTSFWGAFFGSDSPEETKSNSSTEGLQLLEDDYFRP</sequence>
<evidence type="ECO:0000313" key="2">
    <source>
        <dbReference type="EMBL" id="CDF34453.1"/>
    </source>
</evidence>
<organism evidence="2 3">
    <name type="scientific">Chondrus crispus</name>
    <name type="common">Carrageen Irish moss</name>
    <name type="synonym">Polymorpha crispa</name>
    <dbReference type="NCBI Taxonomy" id="2769"/>
    <lineage>
        <taxon>Eukaryota</taxon>
        <taxon>Rhodophyta</taxon>
        <taxon>Florideophyceae</taxon>
        <taxon>Rhodymeniophycidae</taxon>
        <taxon>Gigartinales</taxon>
        <taxon>Gigartinaceae</taxon>
        <taxon>Chondrus</taxon>
    </lineage>
</organism>
<dbReference type="EMBL" id="HG001693">
    <property type="protein sequence ID" value="CDF34453.1"/>
    <property type="molecule type" value="Genomic_DNA"/>
</dbReference>